<dbReference type="InterPro" id="IPR036388">
    <property type="entry name" value="WH-like_DNA-bd_sf"/>
</dbReference>
<dbReference type="AlphaFoldDB" id="A0AA40DXT7"/>
<evidence type="ECO:0000256" key="6">
    <source>
        <dbReference type="ARBA" id="ARBA00023163"/>
    </source>
</evidence>
<dbReference type="Pfam" id="PF17683">
    <property type="entry name" value="TFIIF_beta_N"/>
    <property type="match status" value="1"/>
</dbReference>
<dbReference type="FunFam" id="1.10.10.10:FF:000035">
    <property type="entry name" value="General transcription factor IIF subunit 2"/>
    <property type="match status" value="1"/>
</dbReference>
<comment type="caution">
    <text evidence="13">The sequence shown here is derived from an EMBL/GenBank/DDBJ whole genome shotgun (WGS) entry which is preliminary data.</text>
</comment>
<dbReference type="RefSeq" id="XP_060295784.1">
    <property type="nucleotide sequence ID" value="XM_060439823.1"/>
</dbReference>
<dbReference type="GO" id="GO:0003677">
    <property type="term" value="F:DNA binding"/>
    <property type="evidence" value="ECO:0007669"/>
    <property type="project" value="UniProtKB-KW"/>
</dbReference>
<comment type="similarity">
    <text evidence="2">Belongs to the TFIIF beta subunit family.</text>
</comment>
<evidence type="ECO:0000313" key="14">
    <source>
        <dbReference type="Proteomes" id="UP001172101"/>
    </source>
</evidence>
<evidence type="ECO:0000256" key="10">
    <source>
        <dbReference type="SAM" id="MobiDB-lite"/>
    </source>
</evidence>
<dbReference type="GO" id="GO:0006367">
    <property type="term" value="P:transcription initiation at RNA polymerase II promoter"/>
    <property type="evidence" value="ECO:0007669"/>
    <property type="project" value="InterPro"/>
</dbReference>
<dbReference type="PANTHER" id="PTHR10445">
    <property type="entry name" value="GENERAL TRANSCRIPTION FACTOR IIF SUBUNIT 2"/>
    <property type="match status" value="1"/>
</dbReference>
<keyword evidence="6" id="KW-0804">Transcription</keyword>
<evidence type="ECO:0000313" key="13">
    <source>
        <dbReference type="EMBL" id="KAK0716991.1"/>
    </source>
</evidence>
<evidence type="ECO:0000256" key="9">
    <source>
        <dbReference type="ARBA" id="ARBA00081863"/>
    </source>
</evidence>
<evidence type="ECO:0000259" key="11">
    <source>
        <dbReference type="Pfam" id="PF02270"/>
    </source>
</evidence>
<evidence type="ECO:0000256" key="7">
    <source>
        <dbReference type="ARBA" id="ARBA00023242"/>
    </source>
</evidence>
<dbReference type="CDD" id="cd07980">
    <property type="entry name" value="TFIIF_beta"/>
    <property type="match status" value="1"/>
</dbReference>
<comment type="subcellular location">
    <subcellularLocation>
        <location evidence="1">Nucleus</location>
    </subcellularLocation>
</comment>
<sequence length="358" mass="40698">MAEPAKVNQEPDVAESPFADDELDESTDLEFFDTNVENNPYGRMYLARLPAYVWQAWAKLDEDAEIKIGRIRQWQDANGNLKLQMLLRSDLAQHQSIPKEYNMDITNHEVNNTFIFSEQDLPSYAAKNKEKAAAIAQGIPAHLLRQQQQKMAEPQPPQERGKRFVPYARRAIPKKTAVTGTVKHEVACVPEQNIETDVYMSSISKEADNAARKTNLVKSGLPPNGLNSNQSLDNFIKTKEKPTKAKKMENKVARWEEQKLLDRIADCFSQYKYWAIKALRGRIPQPEAFIRQTLEKIALLHRSGPYANTWSLKPGYADMILKNRSQPKGEGVAPKLNEDLASDDDDDDDDVQMEDVVI</sequence>
<dbReference type="EMBL" id="JAUIRO010000004">
    <property type="protein sequence ID" value="KAK0716991.1"/>
    <property type="molecule type" value="Genomic_DNA"/>
</dbReference>
<organism evidence="13 14">
    <name type="scientific">Lasiosphaeria miniovina</name>
    <dbReference type="NCBI Taxonomy" id="1954250"/>
    <lineage>
        <taxon>Eukaryota</taxon>
        <taxon>Fungi</taxon>
        <taxon>Dikarya</taxon>
        <taxon>Ascomycota</taxon>
        <taxon>Pezizomycotina</taxon>
        <taxon>Sordariomycetes</taxon>
        <taxon>Sordariomycetidae</taxon>
        <taxon>Sordariales</taxon>
        <taxon>Lasiosphaeriaceae</taxon>
        <taxon>Lasiosphaeria</taxon>
    </lineage>
</organism>
<dbReference type="Pfam" id="PF02270">
    <property type="entry name" value="TFIIF_beta"/>
    <property type="match status" value="1"/>
</dbReference>
<keyword evidence="4" id="KW-0805">Transcription regulation</keyword>
<accession>A0AA40DXT7</accession>
<feature type="domain" description="TFIIF beta subunit HTH" evidence="11">
    <location>
        <begin position="253"/>
        <end position="316"/>
    </location>
</feature>
<dbReference type="InterPro" id="IPR011039">
    <property type="entry name" value="TFIIF_interaction"/>
</dbReference>
<evidence type="ECO:0000256" key="1">
    <source>
        <dbReference type="ARBA" id="ARBA00004123"/>
    </source>
</evidence>
<dbReference type="PANTHER" id="PTHR10445:SF0">
    <property type="entry name" value="GENERAL TRANSCRIPTION FACTOR IIF SUBUNIT 2"/>
    <property type="match status" value="1"/>
</dbReference>
<name>A0AA40DXT7_9PEZI</name>
<keyword evidence="14" id="KW-1185">Reference proteome</keyword>
<proteinExistence type="inferred from homology"/>
<protein>
    <recommendedName>
        <fullName evidence="3">Transcription initiation factor IIF subunit beta</fullName>
    </recommendedName>
    <alternativeName>
        <fullName evidence="9">TFIIF medium subunit</fullName>
    </alternativeName>
    <alternativeName>
        <fullName evidence="8">TFIIF-beta</fullName>
    </alternativeName>
</protein>
<dbReference type="InterPro" id="IPR040504">
    <property type="entry name" value="TFIIF_beta_N"/>
</dbReference>
<dbReference type="GeneID" id="85323093"/>
<dbReference type="Gene3D" id="1.10.10.10">
    <property type="entry name" value="Winged helix-like DNA-binding domain superfamily/Winged helix DNA-binding domain"/>
    <property type="match status" value="1"/>
</dbReference>
<feature type="region of interest" description="Disordered" evidence="10">
    <location>
        <begin position="323"/>
        <end position="358"/>
    </location>
</feature>
<evidence type="ECO:0000256" key="3">
    <source>
        <dbReference type="ARBA" id="ARBA00021453"/>
    </source>
</evidence>
<evidence type="ECO:0000256" key="8">
    <source>
        <dbReference type="ARBA" id="ARBA00081473"/>
    </source>
</evidence>
<dbReference type="SUPFAM" id="SSF50916">
    <property type="entry name" value="Rap30/74 interaction domains"/>
    <property type="match status" value="1"/>
</dbReference>
<reference evidence="13" key="1">
    <citation type="submission" date="2023-06" db="EMBL/GenBank/DDBJ databases">
        <title>Genome-scale phylogeny and comparative genomics of the fungal order Sordariales.</title>
        <authorList>
            <consortium name="Lawrence Berkeley National Laboratory"/>
            <person name="Hensen N."/>
            <person name="Bonometti L."/>
            <person name="Westerberg I."/>
            <person name="Brannstrom I.O."/>
            <person name="Guillou S."/>
            <person name="Cros-Aarteil S."/>
            <person name="Calhoun S."/>
            <person name="Haridas S."/>
            <person name="Kuo A."/>
            <person name="Mondo S."/>
            <person name="Pangilinan J."/>
            <person name="Riley R."/>
            <person name="LaButti K."/>
            <person name="Andreopoulos B."/>
            <person name="Lipzen A."/>
            <person name="Chen C."/>
            <person name="Yanf M."/>
            <person name="Daum C."/>
            <person name="Ng V."/>
            <person name="Clum A."/>
            <person name="Steindorff A."/>
            <person name="Ohm R."/>
            <person name="Martin F."/>
            <person name="Silar P."/>
            <person name="Natvig D."/>
            <person name="Lalanne C."/>
            <person name="Gautier V."/>
            <person name="Ament-velasquez S.L."/>
            <person name="Kruys A."/>
            <person name="Hutchinson M.I."/>
            <person name="Powell A.J."/>
            <person name="Barry K."/>
            <person name="Miller A.N."/>
            <person name="Grigoriev I.V."/>
            <person name="Debuchy R."/>
            <person name="Gladieux P."/>
            <person name="Thoren M.H."/>
            <person name="Johannesson H."/>
        </authorList>
    </citation>
    <scope>NUCLEOTIDE SEQUENCE</scope>
    <source>
        <strain evidence="13">SMH2392-1A</strain>
    </source>
</reference>
<feature type="region of interest" description="Disordered" evidence="10">
    <location>
        <begin position="1"/>
        <end position="24"/>
    </location>
</feature>
<keyword evidence="5" id="KW-0238">DNA-binding</keyword>
<dbReference type="InterPro" id="IPR040450">
    <property type="entry name" value="TFIIF_beta_HTH"/>
</dbReference>
<feature type="domain" description="TFIIF beta subunit N-terminal" evidence="12">
    <location>
        <begin position="43"/>
        <end position="190"/>
    </location>
</feature>
<gene>
    <name evidence="13" type="ORF">B0T26DRAFT_675377</name>
</gene>
<dbReference type="InterPro" id="IPR036390">
    <property type="entry name" value="WH_DNA-bd_sf"/>
</dbReference>
<feature type="compositionally biased region" description="Acidic residues" evidence="10">
    <location>
        <begin position="340"/>
        <end position="358"/>
    </location>
</feature>
<evidence type="ECO:0000256" key="2">
    <source>
        <dbReference type="ARBA" id="ARBA00009543"/>
    </source>
</evidence>
<evidence type="ECO:0000256" key="4">
    <source>
        <dbReference type="ARBA" id="ARBA00023015"/>
    </source>
</evidence>
<dbReference type="Proteomes" id="UP001172101">
    <property type="component" value="Unassembled WGS sequence"/>
</dbReference>
<evidence type="ECO:0000256" key="5">
    <source>
        <dbReference type="ARBA" id="ARBA00023125"/>
    </source>
</evidence>
<dbReference type="InterPro" id="IPR003196">
    <property type="entry name" value="TFIIF_beta"/>
</dbReference>
<evidence type="ECO:0000259" key="12">
    <source>
        <dbReference type="Pfam" id="PF17683"/>
    </source>
</evidence>
<keyword evidence="7" id="KW-0539">Nucleus</keyword>
<dbReference type="GO" id="GO:0005674">
    <property type="term" value="C:transcription factor TFIIF complex"/>
    <property type="evidence" value="ECO:0007669"/>
    <property type="project" value="InterPro"/>
</dbReference>
<dbReference type="SUPFAM" id="SSF46785">
    <property type="entry name" value="Winged helix' DNA-binding domain"/>
    <property type="match status" value="1"/>
</dbReference>